<proteinExistence type="predicted"/>
<reference evidence="1 2" key="1">
    <citation type="submission" date="2019-05" db="EMBL/GenBank/DDBJ databases">
        <title>Genomes sequences of two Nocardia cyriacigeorgica environmental isolates, type strains Nocardia asteroides ATCC 19247 and Nocardia cyriacigeorgica DSM 44484.</title>
        <authorList>
            <person name="Vautrin F."/>
            <person name="Bergeron E."/>
            <person name="Dubost A."/>
            <person name="Abrouk D."/>
            <person name="Rodriguez Nava V."/>
            <person name="Pujic P."/>
        </authorList>
    </citation>
    <scope>NUCLEOTIDE SEQUENCE [LARGE SCALE GENOMIC DNA]</scope>
    <source>
        <strain evidence="1 2">EML 446</strain>
    </source>
</reference>
<dbReference type="Proteomes" id="UP000306378">
    <property type="component" value="Unassembled WGS sequence"/>
</dbReference>
<organism evidence="1 2">
    <name type="scientific">Nocardia cyriacigeorgica</name>
    <dbReference type="NCBI Taxonomy" id="135487"/>
    <lineage>
        <taxon>Bacteria</taxon>
        <taxon>Bacillati</taxon>
        <taxon>Actinomycetota</taxon>
        <taxon>Actinomycetes</taxon>
        <taxon>Mycobacteriales</taxon>
        <taxon>Nocardiaceae</taxon>
        <taxon>Nocardia</taxon>
    </lineage>
</organism>
<dbReference type="RefSeq" id="WP_138451364.1">
    <property type="nucleotide sequence ID" value="NZ_VBUT01000010.1"/>
</dbReference>
<comment type="caution">
    <text evidence="1">The sequence shown here is derived from an EMBL/GenBank/DDBJ whole genome shotgun (WGS) entry which is preliminary data.</text>
</comment>
<dbReference type="EMBL" id="VBUT01000010">
    <property type="protein sequence ID" value="TLF74500.1"/>
    <property type="molecule type" value="Genomic_DNA"/>
</dbReference>
<gene>
    <name evidence="1" type="ORF">FEK34_24380</name>
</gene>
<accession>A0A5R8NFR1</accession>
<evidence type="ECO:0000313" key="1">
    <source>
        <dbReference type="EMBL" id="TLF74500.1"/>
    </source>
</evidence>
<evidence type="ECO:0000313" key="2">
    <source>
        <dbReference type="Proteomes" id="UP000306378"/>
    </source>
</evidence>
<name>A0A5R8NFR1_9NOCA</name>
<protein>
    <submittedName>
        <fullName evidence="1">Uncharacterized protein</fullName>
    </submittedName>
</protein>
<dbReference type="AlphaFoldDB" id="A0A5R8NFR1"/>
<sequence length="145" mass="16115">MSEKRADANGMSWSTGEGLLEVSDPKVVDRAFACGEPHVGIAVVGLSLNNPDPDEVAPRIVRATLSVDRETRRLGFVALGHFVRINRRITPELAGALRDSASDGISETALDDTLSYVPFRRLPPWLKVRFVADRLEWIFSERWKG</sequence>